<sequence>MDRPQYDVIVVGAGMAGLVAAATAAETGAATALVHDGLGSFVYGAGCVADLAAPAAAAETQALALFSRLTEAAGAPYHGGPGQQHRLYSILGTVQEAALVPAALWEGRGRPGLEVVVAGIAGLSAFDSRFLAERLRHRAAEQGLDCRYLPRDIALPRQDGLPHTPLLLANRFDADPAFRALLAQRLAPLAAEGGQLLLPSILGQRSTAADLAAFAAAAGTMPGELPTLPPSVAGLRLSALLLRQLRRAGVEVMGGHAVSALILAQGACRGVRLATPGHARTLSARAVLVAAGPHAGALLPGWSGGADSGFRPLEASGAPLARGLHVAGALLSGTGNGRAIVGGHAAALAALAA</sequence>
<reference evidence="7" key="1">
    <citation type="submission" date="2016-10" db="EMBL/GenBank/DDBJ databases">
        <title>Sequence of Gallionella enrichment culture.</title>
        <authorList>
            <person name="Poehlein A."/>
            <person name="Muehling M."/>
            <person name="Daniel R."/>
        </authorList>
    </citation>
    <scope>NUCLEOTIDE SEQUENCE</scope>
</reference>
<keyword evidence="3" id="KW-0274">FAD</keyword>
<evidence type="ECO:0000256" key="2">
    <source>
        <dbReference type="ARBA" id="ARBA00022630"/>
    </source>
</evidence>
<gene>
    <name evidence="7" type="primary">glpB</name>
    <name evidence="7" type="ORF">GALL_232170</name>
</gene>
<dbReference type="InterPro" id="IPR040131">
    <property type="entry name" value="MnmG_N"/>
</dbReference>
<accession>A0A1J5RH68</accession>
<comment type="caution">
    <text evidence="7">The sequence shown here is derived from an EMBL/GenBank/DDBJ whole genome shotgun (WGS) entry which is preliminary data.</text>
</comment>
<protein>
    <submittedName>
        <fullName evidence="7">Anaerobic glycerol-3-phosphate dehydrogenase subunit B</fullName>
        <ecNumber evidence="7">1.1.5.3</ecNumber>
    </submittedName>
</protein>
<dbReference type="EC" id="1.1.5.3" evidence="7"/>
<evidence type="ECO:0000313" key="7">
    <source>
        <dbReference type="EMBL" id="OIQ94762.1"/>
    </source>
</evidence>
<evidence type="ECO:0000256" key="3">
    <source>
        <dbReference type="ARBA" id="ARBA00022827"/>
    </source>
</evidence>
<keyword evidence="4 7" id="KW-0560">Oxidoreductase</keyword>
<evidence type="ECO:0000256" key="4">
    <source>
        <dbReference type="ARBA" id="ARBA00023002"/>
    </source>
</evidence>
<dbReference type="Pfam" id="PF00890">
    <property type="entry name" value="FAD_binding_2"/>
    <property type="match status" value="1"/>
</dbReference>
<feature type="domain" description="FAD-dependent oxidoreductase 2 FAD-binding" evidence="5">
    <location>
        <begin position="234"/>
        <end position="293"/>
    </location>
</feature>
<dbReference type="PRINTS" id="PR00411">
    <property type="entry name" value="PNDRDTASEI"/>
</dbReference>
<evidence type="ECO:0000259" key="5">
    <source>
        <dbReference type="Pfam" id="PF00890"/>
    </source>
</evidence>
<feature type="domain" description="MnmG N-terminal" evidence="6">
    <location>
        <begin position="7"/>
        <end position="50"/>
    </location>
</feature>
<dbReference type="EMBL" id="MLJW01000179">
    <property type="protein sequence ID" value="OIQ94762.1"/>
    <property type="molecule type" value="Genomic_DNA"/>
</dbReference>
<name>A0A1J5RH68_9ZZZZ</name>
<dbReference type="InterPro" id="IPR036188">
    <property type="entry name" value="FAD/NAD-bd_sf"/>
</dbReference>
<keyword evidence="2" id="KW-0285">Flavoprotein</keyword>
<comment type="cofactor">
    <cofactor evidence="1">
        <name>FAD</name>
        <dbReference type="ChEBI" id="CHEBI:57692"/>
    </cofactor>
</comment>
<dbReference type="GO" id="GO:0004368">
    <property type="term" value="F:glycerol-3-phosphate dehydrogenase (quinone) activity"/>
    <property type="evidence" value="ECO:0007669"/>
    <property type="project" value="UniProtKB-EC"/>
</dbReference>
<dbReference type="Pfam" id="PF01134">
    <property type="entry name" value="GIDA"/>
    <property type="match status" value="1"/>
</dbReference>
<organism evidence="7">
    <name type="scientific">mine drainage metagenome</name>
    <dbReference type="NCBI Taxonomy" id="410659"/>
    <lineage>
        <taxon>unclassified sequences</taxon>
        <taxon>metagenomes</taxon>
        <taxon>ecological metagenomes</taxon>
    </lineage>
</organism>
<dbReference type="Gene3D" id="3.50.50.60">
    <property type="entry name" value="FAD/NAD(P)-binding domain"/>
    <property type="match status" value="2"/>
</dbReference>
<dbReference type="AlphaFoldDB" id="A0A1J5RH68"/>
<dbReference type="InterPro" id="IPR003953">
    <property type="entry name" value="FAD-dep_OxRdtase_2_FAD-bd"/>
</dbReference>
<proteinExistence type="predicted"/>
<dbReference type="SUPFAM" id="SSF51905">
    <property type="entry name" value="FAD/NAD(P)-binding domain"/>
    <property type="match status" value="1"/>
</dbReference>
<evidence type="ECO:0000256" key="1">
    <source>
        <dbReference type="ARBA" id="ARBA00001974"/>
    </source>
</evidence>
<evidence type="ECO:0000259" key="6">
    <source>
        <dbReference type="Pfam" id="PF01134"/>
    </source>
</evidence>